<evidence type="ECO:0000259" key="6">
    <source>
        <dbReference type="PROSITE" id="PS50109"/>
    </source>
</evidence>
<accession>A0A3B0Y689</accession>
<evidence type="ECO:0000313" key="7">
    <source>
        <dbReference type="EMBL" id="VAW71913.1"/>
    </source>
</evidence>
<protein>
    <recommendedName>
        <fullName evidence="2">histidine kinase</fullName>
        <ecNumber evidence="2">2.7.13.3</ecNumber>
    </recommendedName>
</protein>
<evidence type="ECO:0000256" key="4">
    <source>
        <dbReference type="ARBA" id="ARBA00022777"/>
    </source>
</evidence>
<evidence type="ECO:0000256" key="3">
    <source>
        <dbReference type="ARBA" id="ARBA00022679"/>
    </source>
</evidence>
<dbReference type="SUPFAM" id="SSF55874">
    <property type="entry name" value="ATPase domain of HSP90 chaperone/DNA topoisomerase II/histidine kinase"/>
    <property type="match status" value="1"/>
</dbReference>
<dbReference type="InterPro" id="IPR050736">
    <property type="entry name" value="Sensor_HK_Regulatory"/>
</dbReference>
<dbReference type="InterPro" id="IPR004358">
    <property type="entry name" value="Sig_transdc_His_kin-like_C"/>
</dbReference>
<dbReference type="PRINTS" id="PR00344">
    <property type="entry name" value="BCTRLSENSOR"/>
</dbReference>
<dbReference type="EC" id="2.7.13.3" evidence="2"/>
<sequence length="168" mass="18710">EATPISLCSLLEESIRSCVKAGTLPIPVLNCLHQKIQVMADKDRMSANIAHLIQNAQDATDEIGSITVRLRTQGNFAVIEIEDTGEGMDADFIHDRLFQPFESTRGTMGIGVFQVREYAYKLGGQLEVESKPGVGSIFRLLIPLSPVQEKVENLRILHLNEHERKRDA</sequence>
<dbReference type="InterPro" id="IPR036890">
    <property type="entry name" value="HATPase_C_sf"/>
</dbReference>
<evidence type="ECO:0000256" key="5">
    <source>
        <dbReference type="ARBA" id="ARBA00023012"/>
    </source>
</evidence>
<feature type="non-terminal residue" evidence="7">
    <location>
        <position position="1"/>
    </location>
</feature>
<comment type="catalytic activity">
    <reaction evidence="1">
        <text>ATP + protein L-histidine = ADP + protein N-phospho-L-histidine.</text>
        <dbReference type="EC" id="2.7.13.3"/>
    </reaction>
</comment>
<dbReference type="SMART" id="SM00387">
    <property type="entry name" value="HATPase_c"/>
    <property type="match status" value="1"/>
</dbReference>
<dbReference type="InterPro" id="IPR005467">
    <property type="entry name" value="His_kinase_dom"/>
</dbReference>
<dbReference type="GO" id="GO:0000160">
    <property type="term" value="P:phosphorelay signal transduction system"/>
    <property type="evidence" value="ECO:0007669"/>
    <property type="project" value="UniProtKB-KW"/>
</dbReference>
<dbReference type="PROSITE" id="PS50109">
    <property type="entry name" value="HIS_KIN"/>
    <property type="match status" value="1"/>
</dbReference>
<keyword evidence="4" id="KW-0418">Kinase</keyword>
<keyword evidence="5" id="KW-0902">Two-component regulatory system</keyword>
<dbReference type="PANTHER" id="PTHR43711">
    <property type="entry name" value="TWO-COMPONENT HISTIDINE KINASE"/>
    <property type="match status" value="1"/>
</dbReference>
<evidence type="ECO:0000256" key="2">
    <source>
        <dbReference type="ARBA" id="ARBA00012438"/>
    </source>
</evidence>
<dbReference type="Pfam" id="PF02518">
    <property type="entry name" value="HATPase_c"/>
    <property type="match status" value="1"/>
</dbReference>
<dbReference type="InterPro" id="IPR003594">
    <property type="entry name" value="HATPase_dom"/>
</dbReference>
<proteinExistence type="predicted"/>
<gene>
    <name evidence="7" type="ORF">MNBD_GAMMA10-829</name>
</gene>
<dbReference type="GO" id="GO:0004673">
    <property type="term" value="F:protein histidine kinase activity"/>
    <property type="evidence" value="ECO:0007669"/>
    <property type="project" value="UniProtKB-EC"/>
</dbReference>
<reference evidence="7" key="1">
    <citation type="submission" date="2018-06" db="EMBL/GenBank/DDBJ databases">
        <authorList>
            <person name="Zhirakovskaya E."/>
        </authorList>
    </citation>
    <scope>NUCLEOTIDE SEQUENCE</scope>
</reference>
<dbReference type="Gene3D" id="3.30.565.10">
    <property type="entry name" value="Histidine kinase-like ATPase, C-terminal domain"/>
    <property type="match status" value="1"/>
</dbReference>
<organism evidence="7">
    <name type="scientific">hydrothermal vent metagenome</name>
    <dbReference type="NCBI Taxonomy" id="652676"/>
    <lineage>
        <taxon>unclassified sequences</taxon>
        <taxon>metagenomes</taxon>
        <taxon>ecological metagenomes</taxon>
    </lineage>
</organism>
<feature type="domain" description="Histidine kinase" evidence="6">
    <location>
        <begin position="1"/>
        <end position="146"/>
    </location>
</feature>
<evidence type="ECO:0000256" key="1">
    <source>
        <dbReference type="ARBA" id="ARBA00000085"/>
    </source>
</evidence>
<dbReference type="PANTHER" id="PTHR43711:SF1">
    <property type="entry name" value="HISTIDINE KINASE 1"/>
    <property type="match status" value="1"/>
</dbReference>
<name>A0A3B0Y689_9ZZZZ</name>
<keyword evidence="3" id="KW-0808">Transferase</keyword>
<dbReference type="EMBL" id="UOFJ01000633">
    <property type="protein sequence ID" value="VAW71913.1"/>
    <property type="molecule type" value="Genomic_DNA"/>
</dbReference>
<dbReference type="AlphaFoldDB" id="A0A3B0Y689"/>